<dbReference type="InterPro" id="IPR011234">
    <property type="entry name" value="Fumarylacetoacetase-like_C"/>
</dbReference>
<dbReference type="GO" id="GO:0046872">
    <property type="term" value="F:metal ion binding"/>
    <property type="evidence" value="ECO:0007669"/>
    <property type="project" value="UniProtKB-KW"/>
</dbReference>
<comment type="similarity">
    <text evidence="1">Belongs to the FAH family.</text>
</comment>
<evidence type="ECO:0000313" key="4">
    <source>
        <dbReference type="EMBL" id="CAB4817576.1"/>
    </source>
</evidence>
<dbReference type="FunFam" id="3.90.850.10:FF:000002">
    <property type="entry name" value="2-hydroxyhepta-2,4-diene-1,7-dioate isomerase"/>
    <property type="match status" value="1"/>
</dbReference>
<dbReference type="AlphaFoldDB" id="A0A6J6ZD79"/>
<evidence type="ECO:0000256" key="1">
    <source>
        <dbReference type="ARBA" id="ARBA00010211"/>
    </source>
</evidence>
<dbReference type="Pfam" id="PF01557">
    <property type="entry name" value="FAA_hydrolase"/>
    <property type="match status" value="1"/>
</dbReference>
<sequence length="309" mass="34204">MLRFSYSSSLARKLHLNRNVRIMRIARLGQLNQEKPAVLISDTEAVFVDDLVADFNRVELENGAIAKLAKTDLTNRKKVSISDFRIGSPVARPTKVICVGLNYAKHAVESGMTPPPEPVIFMKAPDTVIGPNDDVVVPPNSTKTDYEVELCVVIGKNALYLKSPEDAAEYILGYTISQDVSERHWQVERSGQWVKGKSFPSFNPMGPWIVTADELKSKNLDPNNLSLSCTIDGEVRQNSRTNDLIFGINHCVWYISQFMELKAGDVINTGTPEGVGMGFKPEKYLKGGESIVTTIEGIGSIKNKVVNYK</sequence>
<feature type="domain" description="Fumarylacetoacetase-like C-terminal" evidence="3">
    <location>
        <begin position="95"/>
        <end position="306"/>
    </location>
</feature>
<evidence type="ECO:0000256" key="2">
    <source>
        <dbReference type="ARBA" id="ARBA00022723"/>
    </source>
</evidence>
<dbReference type="SUPFAM" id="SSF56529">
    <property type="entry name" value="FAH"/>
    <property type="match status" value="1"/>
</dbReference>
<organism evidence="4">
    <name type="scientific">freshwater metagenome</name>
    <dbReference type="NCBI Taxonomy" id="449393"/>
    <lineage>
        <taxon>unclassified sequences</taxon>
        <taxon>metagenomes</taxon>
        <taxon>ecological metagenomes</taxon>
    </lineage>
</organism>
<dbReference type="Gene3D" id="3.90.850.10">
    <property type="entry name" value="Fumarylacetoacetase-like, C-terminal domain"/>
    <property type="match status" value="1"/>
</dbReference>
<dbReference type="InterPro" id="IPR036663">
    <property type="entry name" value="Fumarylacetoacetase_C_sf"/>
</dbReference>
<dbReference type="GO" id="GO:0019752">
    <property type="term" value="P:carboxylic acid metabolic process"/>
    <property type="evidence" value="ECO:0007669"/>
    <property type="project" value="UniProtKB-ARBA"/>
</dbReference>
<proteinExistence type="inferred from homology"/>
<dbReference type="PANTHER" id="PTHR42796:SF4">
    <property type="entry name" value="FUMARYLACETOACETATE HYDROLASE DOMAIN-CONTAINING PROTEIN 2A"/>
    <property type="match status" value="1"/>
</dbReference>
<dbReference type="GO" id="GO:0016853">
    <property type="term" value="F:isomerase activity"/>
    <property type="evidence" value="ECO:0007669"/>
    <property type="project" value="UniProtKB-ARBA"/>
</dbReference>
<dbReference type="PANTHER" id="PTHR42796">
    <property type="entry name" value="FUMARYLACETOACETATE HYDROLASE DOMAIN-CONTAINING PROTEIN 2A-RELATED"/>
    <property type="match status" value="1"/>
</dbReference>
<gene>
    <name evidence="4" type="ORF">UFOPK3162_00296</name>
</gene>
<dbReference type="EMBL" id="CAFABB010000035">
    <property type="protein sequence ID" value="CAB4817576.1"/>
    <property type="molecule type" value="Genomic_DNA"/>
</dbReference>
<protein>
    <submittedName>
        <fullName evidence="4">Unannotated protein</fullName>
    </submittedName>
</protein>
<name>A0A6J6ZD79_9ZZZZ</name>
<accession>A0A6J6ZD79</accession>
<dbReference type="InterPro" id="IPR051121">
    <property type="entry name" value="FAH"/>
</dbReference>
<evidence type="ECO:0000259" key="3">
    <source>
        <dbReference type="Pfam" id="PF01557"/>
    </source>
</evidence>
<reference evidence="4" key="1">
    <citation type="submission" date="2020-05" db="EMBL/GenBank/DDBJ databases">
        <authorList>
            <person name="Chiriac C."/>
            <person name="Salcher M."/>
            <person name="Ghai R."/>
            <person name="Kavagutti S V."/>
        </authorList>
    </citation>
    <scope>NUCLEOTIDE SEQUENCE</scope>
</reference>
<keyword evidence="2" id="KW-0479">Metal-binding</keyword>